<protein>
    <recommendedName>
        <fullName evidence="2">CpXC domain-containing protein</fullName>
    </recommendedName>
</protein>
<dbReference type="EMBL" id="LYXE01000063">
    <property type="protein sequence ID" value="PDV99828.1"/>
    <property type="molecule type" value="Genomic_DNA"/>
</dbReference>
<comment type="caution">
    <text evidence="3">The sequence shown here is derived from an EMBL/GenBank/DDBJ whole genome shotgun (WGS) entry which is preliminary data.</text>
</comment>
<keyword evidence="4" id="KW-1185">Reference proteome</keyword>
<feature type="coiled-coil region" evidence="1">
    <location>
        <begin position="300"/>
        <end position="331"/>
    </location>
</feature>
<dbReference type="Proteomes" id="UP000220922">
    <property type="component" value="Unassembled WGS sequence"/>
</dbReference>
<evidence type="ECO:0000313" key="3">
    <source>
        <dbReference type="EMBL" id="PDV99828.1"/>
    </source>
</evidence>
<feature type="domain" description="CpXC" evidence="2">
    <location>
        <begin position="13"/>
        <end position="73"/>
    </location>
</feature>
<dbReference type="AlphaFoldDB" id="A0A2H3KNP4"/>
<accession>A0A2H3KNP4</accession>
<dbReference type="RefSeq" id="WP_097651591.1">
    <property type="nucleotide sequence ID" value="NZ_LYXE01000063.1"/>
</dbReference>
<dbReference type="OrthoDB" id="9811034at2"/>
<dbReference type="Pfam" id="PF14353">
    <property type="entry name" value="CpXC"/>
    <property type="match status" value="1"/>
</dbReference>
<proteinExistence type="predicted"/>
<gene>
    <name evidence="3" type="ORF">A9Q02_01035</name>
</gene>
<evidence type="ECO:0000313" key="4">
    <source>
        <dbReference type="Proteomes" id="UP000220922"/>
    </source>
</evidence>
<reference evidence="3 4" key="1">
    <citation type="submission" date="2016-05" db="EMBL/GenBank/DDBJ databases">
        <authorList>
            <person name="Lavstsen T."/>
            <person name="Jespersen J.S."/>
        </authorList>
    </citation>
    <scope>NUCLEOTIDE SEQUENCE [LARGE SCALE GENOMIC DNA]</scope>
    <source>
        <strain evidence="3 4">B7-9</strain>
    </source>
</reference>
<organism evidence="3 4">
    <name type="scientific">Candidatus Chloroploca asiatica</name>
    <dbReference type="NCBI Taxonomy" id="1506545"/>
    <lineage>
        <taxon>Bacteria</taxon>
        <taxon>Bacillati</taxon>
        <taxon>Chloroflexota</taxon>
        <taxon>Chloroflexia</taxon>
        <taxon>Chloroflexales</taxon>
        <taxon>Chloroflexineae</taxon>
        <taxon>Oscillochloridaceae</taxon>
        <taxon>Candidatus Chloroploca</taxon>
    </lineage>
</organism>
<evidence type="ECO:0000259" key="2">
    <source>
        <dbReference type="Pfam" id="PF14353"/>
    </source>
</evidence>
<keyword evidence="1" id="KW-0175">Coiled coil</keyword>
<evidence type="ECO:0000256" key="1">
    <source>
        <dbReference type="SAM" id="Coils"/>
    </source>
</evidence>
<sequence>MPIAYQEPEAFVCPDCGADFEAPVWLILDAQEEPAAVEALLEGTLNLVTCPACQRRGPAGAPLLFHDGLARRVIFAPAPGLPEHAWGEQARELHAVLVGSMPEEARRPYLADVDIAQDLAGIAHLLRRMQRRPVRPAPADSDVPAAPVVPSVHEPVEAAQVRPPADEEEVPPLLMAVEALLGANSAEELEQVVAQYPILFEPTTDAVLNELAEVAVNQRAFEIAESLREARALLARMSQRLSVAPPPSLVAGEPVLPALLTYVPDEVLQALLQTQSAAEVAQVAAQYPLLLQPEVDQLLAERVEQALDDQHERLAQLLEDRREALAQVREQAAGGSGELDEALEALLLADGADGLSQVLDRYPILLEEIALQALWQFAAEARAVDDQDLARYAVECREMLLRVRKGLNSS</sequence>
<dbReference type="InterPro" id="IPR025682">
    <property type="entry name" value="CpXC_dom"/>
</dbReference>
<name>A0A2H3KNP4_9CHLR</name>